<evidence type="ECO:0000313" key="6">
    <source>
        <dbReference type="EMBL" id="MEN8625830.1"/>
    </source>
</evidence>
<evidence type="ECO:0000256" key="2">
    <source>
        <dbReference type="ARBA" id="ARBA00022741"/>
    </source>
</evidence>
<dbReference type="PANTHER" id="PTHR23407">
    <property type="entry name" value="ATPASE INHIBITOR/5-FORMYLTETRAHYDROFOLATE CYCLO-LIGASE"/>
    <property type="match status" value="1"/>
</dbReference>
<dbReference type="SUPFAM" id="SSF100950">
    <property type="entry name" value="NagB/RpiA/CoA transferase-like"/>
    <property type="match status" value="1"/>
</dbReference>
<evidence type="ECO:0000256" key="3">
    <source>
        <dbReference type="ARBA" id="ARBA00022840"/>
    </source>
</evidence>
<dbReference type="InterPro" id="IPR024185">
    <property type="entry name" value="FTHF_cligase-like_sf"/>
</dbReference>
<comment type="catalytic activity">
    <reaction evidence="4">
        <text>(6S)-5-formyl-5,6,7,8-tetrahydrofolate + ATP = (6R)-5,10-methenyltetrahydrofolate + ADP + phosphate</text>
        <dbReference type="Rhea" id="RHEA:10488"/>
        <dbReference type="ChEBI" id="CHEBI:30616"/>
        <dbReference type="ChEBI" id="CHEBI:43474"/>
        <dbReference type="ChEBI" id="CHEBI:57455"/>
        <dbReference type="ChEBI" id="CHEBI:57457"/>
        <dbReference type="ChEBI" id="CHEBI:456216"/>
        <dbReference type="EC" id="6.3.3.2"/>
    </reaction>
</comment>
<comment type="similarity">
    <text evidence="1 4">Belongs to the 5-formyltetrahydrofolate cyclo-ligase family.</text>
</comment>
<dbReference type="NCBIfam" id="TIGR02727">
    <property type="entry name" value="MTHFS_bact"/>
    <property type="match status" value="1"/>
</dbReference>
<dbReference type="Proteomes" id="UP001414441">
    <property type="component" value="Unassembled WGS sequence"/>
</dbReference>
<dbReference type="Gene3D" id="3.40.50.10420">
    <property type="entry name" value="NagB/RpiA/CoA transferase-like"/>
    <property type="match status" value="1"/>
</dbReference>
<name>A0ABV0D575_9GAMM</name>
<evidence type="ECO:0000256" key="1">
    <source>
        <dbReference type="ARBA" id="ARBA00010638"/>
    </source>
</evidence>
<dbReference type="RefSeq" id="WP_347163002.1">
    <property type="nucleotide sequence ID" value="NZ_JBDLOB010000003.1"/>
</dbReference>
<dbReference type="Pfam" id="PF01812">
    <property type="entry name" value="5-FTHF_cyc-lig"/>
    <property type="match status" value="1"/>
</dbReference>
<evidence type="ECO:0000256" key="5">
    <source>
        <dbReference type="SAM" id="MobiDB-lite"/>
    </source>
</evidence>
<dbReference type="EC" id="6.3.3.2" evidence="4"/>
<dbReference type="GO" id="GO:0030272">
    <property type="term" value="F:5-formyltetrahydrofolate cyclo-ligase activity"/>
    <property type="evidence" value="ECO:0007669"/>
    <property type="project" value="UniProtKB-EC"/>
</dbReference>
<sequence length="251" mass="28631">MHSKIMHSETMHPKPIRPEPNNLNPNNFDPNNLDSDNSDSKNAELSEPVISNPPRRHFTRQRRQLTDGERRQFAQSASFHLTKLQQRLPKRARIGLYYDGFGELPTQPILDWCQRLGYLPYLPVVGSLGRTSNGSDDKRLRFVPVYHSKLVNVPTRIHQLGMKQNHSRALLWASELDVIICPLVAVDLNGNRMGMGGGFYDTTLGNSYRSGASRPLKIGWCYDFQVVEQLARQPWDVPLDGLITPSGIRWF</sequence>
<protein>
    <recommendedName>
        <fullName evidence="4">5-formyltetrahydrofolate cyclo-ligase</fullName>
        <ecNumber evidence="4">6.3.3.2</ecNumber>
    </recommendedName>
</protein>
<keyword evidence="2 4" id="KW-0547">Nucleotide-binding</keyword>
<dbReference type="InterPro" id="IPR002698">
    <property type="entry name" value="FTHF_cligase"/>
</dbReference>
<keyword evidence="4" id="KW-0479">Metal-binding</keyword>
<organism evidence="6 7">
    <name type="scientific">Psychrobacter proteolyticus</name>
    <dbReference type="NCBI Taxonomy" id="147825"/>
    <lineage>
        <taxon>Bacteria</taxon>
        <taxon>Pseudomonadati</taxon>
        <taxon>Pseudomonadota</taxon>
        <taxon>Gammaproteobacteria</taxon>
        <taxon>Moraxellales</taxon>
        <taxon>Moraxellaceae</taxon>
        <taxon>Psychrobacter</taxon>
    </lineage>
</organism>
<accession>A0ABV0D575</accession>
<dbReference type="InterPro" id="IPR037171">
    <property type="entry name" value="NagB/RpiA_transferase-like"/>
</dbReference>
<dbReference type="EMBL" id="JBDLOB010000003">
    <property type="protein sequence ID" value="MEN8625830.1"/>
    <property type="molecule type" value="Genomic_DNA"/>
</dbReference>
<keyword evidence="7" id="KW-1185">Reference proteome</keyword>
<feature type="region of interest" description="Disordered" evidence="5">
    <location>
        <begin position="1"/>
        <end position="65"/>
    </location>
</feature>
<keyword evidence="3 4" id="KW-0067">ATP-binding</keyword>
<keyword evidence="4" id="KW-0460">Magnesium</keyword>
<feature type="compositionally biased region" description="Basic and acidic residues" evidence="5">
    <location>
        <begin position="1"/>
        <end position="12"/>
    </location>
</feature>
<comment type="caution">
    <text evidence="6">The sequence shown here is derived from an EMBL/GenBank/DDBJ whole genome shotgun (WGS) entry which is preliminary data.</text>
</comment>
<keyword evidence="6" id="KW-0436">Ligase</keyword>
<reference evidence="6 7" key="1">
    <citation type="submission" date="2024-05" db="EMBL/GenBank/DDBJ databases">
        <title>Genome sequencing of Marine Estuary Bacteria, Pseudoalteromonas distincta strain FA, Psychrobacter proteolyticus strain EA, and Shewanella baltica strain CA.</title>
        <authorList>
            <person name="Dieffenbach S.A."/>
            <person name="Maclea K.S."/>
        </authorList>
    </citation>
    <scope>NUCLEOTIDE SEQUENCE [LARGE SCALE GENOMIC DNA]</scope>
    <source>
        <strain evidence="6 7">EA</strain>
    </source>
</reference>
<gene>
    <name evidence="6" type="ORF">ABFV72_07370</name>
</gene>
<feature type="compositionally biased region" description="Basic residues" evidence="5">
    <location>
        <begin position="54"/>
        <end position="63"/>
    </location>
</feature>
<proteinExistence type="inferred from homology"/>
<comment type="cofactor">
    <cofactor evidence="4">
        <name>Mg(2+)</name>
        <dbReference type="ChEBI" id="CHEBI:18420"/>
    </cofactor>
</comment>
<feature type="compositionally biased region" description="Low complexity" evidence="5">
    <location>
        <begin position="20"/>
        <end position="35"/>
    </location>
</feature>
<evidence type="ECO:0000256" key="4">
    <source>
        <dbReference type="RuleBase" id="RU361279"/>
    </source>
</evidence>
<evidence type="ECO:0000313" key="7">
    <source>
        <dbReference type="Proteomes" id="UP001414441"/>
    </source>
</evidence>
<dbReference type="PANTHER" id="PTHR23407:SF1">
    <property type="entry name" value="5-FORMYLTETRAHYDROFOLATE CYCLO-LIGASE"/>
    <property type="match status" value="1"/>
</dbReference>